<dbReference type="EMBL" id="JAKRVY010000001">
    <property type="protein sequence ID" value="MCL9812085.1"/>
    <property type="molecule type" value="Genomic_DNA"/>
</dbReference>
<dbReference type="InterPro" id="IPR050832">
    <property type="entry name" value="Bact_Acetyltransf"/>
</dbReference>
<comment type="caution">
    <text evidence="4">The sequence shown here is derived from an EMBL/GenBank/DDBJ whole genome shotgun (WGS) entry which is preliminary data.</text>
</comment>
<gene>
    <name evidence="4" type="ORF">AArcSt11_00270</name>
</gene>
<evidence type="ECO:0000256" key="2">
    <source>
        <dbReference type="ARBA" id="ARBA00023315"/>
    </source>
</evidence>
<dbReference type="SUPFAM" id="SSF55729">
    <property type="entry name" value="Acyl-CoA N-acyltransferases (Nat)"/>
    <property type="match status" value="1"/>
</dbReference>
<sequence>MSGLQCRPFEPQDATAVRRVDELALAETETDPDDIPGSGDLADVAASYLDRGGEFLVGVLPEPLDSEDSAAITTHDGSVVAIGGYLPSEAGYEDERTVPGAAELHRMRVHPAAQGRGYAHDLLTALESRITTAGFDPILATTARRQQKAIAFYPSAGYEQVGESTMGEYELVHFEKRMR</sequence>
<protein>
    <submittedName>
        <fullName evidence="4">GNAT family N-acetyltransferase</fullName>
    </submittedName>
</protein>
<dbReference type="CDD" id="cd04301">
    <property type="entry name" value="NAT_SF"/>
    <property type="match status" value="1"/>
</dbReference>
<dbReference type="Proteomes" id="UP001202674">
    <property type="component" value="Unassembled WGS sequence"/>
</dbReference>
<name>A0AAE3FN86_9EURY</name>
<reference evidence="4 5" key="1">
    <citation type="journal article" date="2022" name="Syst. Appl. Microbiol.">
        <title>Natronocalculus amylovorans gen. nov., sp. nov., and Natranaeroarchaeum aerophilus sp. nov., dominant culturable amylolytic natronoarchaea from hypersaline soda lakes in southwestern Siberia.</title>
        <authorList>
            <person name="Sorokin D.Y."/>
            <person name="Elcheninov A.G."/>
            <person name="Khizhniak T.V."/>
            <person name="Koenen M."/>
            <person name="Bale N.J."/>
            <person name="Damste J.S.S."/>
            <person name="Kublanov I.V."/>
        </authorList>
    </citation>
    <scope>NUCLEOTIDE SEQUENCE [LARGE SCALE GENOMIC DNA]</scope>
    <source>
        <strain evidence="4 5">AArc-St1-1</strain>
    </source>
</reference>
<dbReference type="Gene3D" id="3.40.630.30">
    <property type="match status" value="1"/>
</dbReference>
<evidence type="ECO:0000313" key="5">
    <source>
        <dbReference type="Proteomes" id="UP001202674"/>
    </source>
</evidence>
<feature type="domain" description="N-acetyltransferase" evidence="3">
    <location>
        <begin position="4"/>
        <end position="179"/>
    </location>
</feature>
<dbReference type="InterPro" id="IPR000182">
    <property type="entry name" value="GNAT_dom"/>
</dbReference>
<organism evidence="4 5">
    <name type="scientific">Natranaeroarchaeum aerophilus</name>
    <dbReference type="NCBI Taxonomy" id="2917711"/>
    <lineage>
        <taxon>Archaea</taxon>
        <taxon>Methanobacteriati</taxon>
        <taxon>Methanobacteriota</taxon>
        <taxon>Stenosarchaea group</taxon>
        <taxon>Halobacteria</taxon>
        <taxon>Halobacteriales</taxon>
        <taxon>Natronoarchaeaceae</taxon>
        <taxon>Natranaeroarchaeum</taxon>
    </lineage>
</organism>
<proteinExistence type="predicted"/>
<keyword evidence="2" id="KW-0012">Acyltransferase</keyword>
<dbReference type="AlphaFoldDB" id="A0AAE3FN86"/>
<dbReference type="PROSITE" id="PS51186">
    <property type="entry name" value="GNAT"/>
    <property type="match status" value="1"/>
</dbReference>
<evidence type="ECO:0000256" key="1">
    <source>
        <dbReference type="ARBA" id="ARBA00022679"/>
    </source>
</evidence>
<keyword evidence="5" id="KW-1185">Reference proteome</keyword>
<dbReference type="GO" id="GO:0016747">
    <property type="term" value="F:acyltransferase activity, transferring groups other than amino-acyl groups"/>
    <property type="evidence" value="ECO:0007669"/>
    <property type="project" value="InterPro"/>
</dbReference>
<dbReference type="RefSeq" id="WP_250593620.1">
    <property type="nucleotide sequence ID" value="NZ_JAKRVY010000001.1"/>
</dbReference>
<dbReference type="Pfam" id="PF00583">
    <property type="entry name" value="Acetyltransf_1"/>
    <property type="match status" value="1"/>
</dbReference>
<keyword evidence="1" id="KW-0808">Transferase</keyword>
<dbReference type="InterPro" id="IPR016181">
    <property type="entry name" value="Acyl_CoA_acyltransferase"/>
</dbReference>
<accession>A0AAE3FN86</accession>
<evidence type="ECO:0000259" key="3">
    <source>
        <dbReference type="PROSITE" id="PS51186"/>
    </source>
</evidence>
<dbReference type="PANTHER" id="PTHR43877">
    <property type="entry name" value="AMINOALKYLPHOSPHONATE N-ACETYLTRANSFERASE-RELATED-RELATED"/>
    <property type="match status" value="1"/>
</dbReference>
<dbReference type="PANTHER" id="PTHR43877:SF2">
    <property type="entry name" value="AMINOALKYLPHOSPHONATE N-ACETYLTRANSFERASE-RELATED"/>
    <property type="match status" value="1"/>
</dbReference>
<evidence type="ECO:0000313" key="4">
    <source>
        <dbReference type="EMBL" id="MCL9812085.1"/>
    </source>
</evidence>